<dbReference type="RefSeq" id="WP_267623218.1">
    <property type="nucleotide sequence ID" value="NZ_JAODIW010000008.1"/>
</dbReference>
<feature type="compositionally biased region" description="Basic and acidic residues" evidence="1">
    <location>
        <begin position="306"/>
        <end position="316"/>
    </location>
</feature>
<evidence type="ECO:0000313" key="3">
    <source>
        <dbReference type="EMBL" id="MFC4360088.1"/>
    </source>
</evidence>
<evidence type="ECO:0000259" key="2">
    <source>
        <dbReference type="Pfam" id="PF12695"/>
    </source>
</evidence>
<reference evidence="3 4" key="1">
    <citation type="journal article" date="2019" name="Int. J. Syst. Evol. Microbiol.">
        <title>The Global Catalogue of Microorganisms (GCM) 10K type strain sequencing project: providing services to taxonomists for standard genome sequencing and annotation.</title>
        <authorList>
            <consortium name="The Broad Institute Genomics Platform"/>
            <consortium name="The Broad Institute Genome Sequencing Center for Infectious Disease"/>
            <person name="Wu L."/>
            <person name="Ma J."/>
        </authorList>
    </citation>
    <scope>NUCLEOTIDE SEQUENCE [LARGE SCALE GENOMIC DNA]</scope>
    <source>
        <strain evidence="3 4">CGMCC 1.12553</strain>
    </source>
</reference>
<evidence type="ECO:0000256" key="1">
    <source>
        <dbReference type="SAM" id="MobiDB-lite"/>
    </source>
</evidence>
<evidence type="ECO:0000313" key="4">
    <source>
        <dbReference type="Proteomes" id="UP001595921"/>
    </source>
</evidence>
<feature type="compositionally biased region" description="Low complexity" evidence="1">
    <location>
        <begin position="288"/>
        <end position="302"/>
    </location>
</feature>
<dbReference type="InterPro" id="IPR029058">
    <property type="entry name" value="AB_hydrolase_fold"/>
</dbReference>
<name>A0ABD5PH35_9EURY</name>
<keyword evidence="4" id="KW-1185">Reference proteome</keyword>
<feature type="compositionally biased region" description="Basic and acidic residues" evidence="1">
    <location>
        <begin position="275"/>
        <end position="287"/>
    </location>
</feature>
<accession>A0ABD5PH35</accession>
<protein>
    <submittedName>
        <fullName evidence="3">Alpha/beta fold hydrolase</fullName>
    </submittedName>
</protein>
<gene>
    <name evidence="3" type="ORF">ACFO0N_19235</name>
</gene>
<keyword evidence="3" id="KW-0378">Hydrolase</keyword>
<dbReference type="InterPro" id="IPR029059">
    <property type="entry name" value="AB_hydrolase_5"/>
</dbReference>
<organism evidence="3 4">
    <name type="scientific">Halobium salinum</name>
    <dbReference type="NCBI Taxonomy" id="1364940"/>
    <lineage>
        <taxon>Archaea</taxon>
        <taxon>Methanobacteriati</taxon>
        <taxon>Methanobacteriota</taxon>
        <taxon>Stenosarchaea group</taxon>
        <taxon>Halobacteria</taxon>
        <taxon>Halobacteriales</taxon>
        <taxon>Haloferacaceae</taxon>
        <taxon>Halobium</taxon>
    </lineage>
</organism>
<proteinExistence type="predicted"/>
<dbReference type="SUPFAM" id="SSF53474">
    <property type="entry name" value="alpha/beta-Hydrolases"/>
    <property type="match status" value="1"/>
</dbReference>
<dbReference type="EMBL" id="JBHSDS010000010">
    <property type="protein sequence ID" value="MFC4360088.1"/>
    <property type="molecule type" value="Genomic_DNA"/>
</dbReference>
<dbReference type="Gene3D" id="3.40.50.1820">
    <property type="entry name" value="alpha/beta hydrolase"/>
    <property type="match status" value="1"/>
</dbReference>
<dbReference type="Pfam" id="PF12695">
    <property type="entry name" value="Abhydrolase_5"/>
    <property type="match status" value="1"/>
</dbReference>
<dbReference type="Proteomes" id="UP001595921">
    <property type="component" value="Unassembled WGS sequence"/>
</dbReference>
<dbReference type="AlphaFoldDB" id="A0ABD5PH35"/>
<feature type="domain" description="Alpha/beta hydrolase fold-5" evidence="2">
    <location>
        <begin position="80"/>
        <end position="241"/>
    </location>
</feature>
<dbReference type="GO" id="GO:0016787">
    <property type="term" value="F:hydrolase activity"/>
    <property type="evidence" value="ECO:0007669"/>
    <property type="project" value="UniProtKB-KW"/>
</dbReference>
<comment type="caution">
    <text evidence="3">The sequence shown here is derived from an EMBL/GenBank/DDBJ whole genome shotgun (WGS) entry which is preliminary data.</text>
</comment>
<feature type="region of interest" description="Disordered" evidence="1">
    <location>
        <begin position="274"/>
        <end position="316"/>
    </location>
</feature>
<sequence length="316" mass="33309">MTRPWARRNGERLAVWALVLVLVLASVGTVYVQPHPVDERAVAAVVEDPSVTVVQTDTGYTVRVAGDGTDNANGSDATAGLILYPGGLVPKRAYLPLAAEVAAASGLTVFLVDVPLHLAVLDADAAGAVVEAHPEVDRWYVGGHSLGGAMACRFAGEAADRVEGVVLLGAYCDVDLRDTDLDALTVVGTRDAVVNREALAAARDRLPADARFVAVEGMNHTQFGVYGGQVDDRGTVSDEKARRQVAEAIASWTAERGERSVDWGLGVDARPTYGDAERVRAGDDSLRRTTAARTTSPSEAAPEGWPSEHESLDQSA</sequence>